<sequence length="118" mass="12696">MTSTYEAGSGAEQAAVLTVLTTTDTARKAEDLASGAVAARVAACAQIAGPVVSVYRWEGAVEEAREWQVLFKTAASRYEALEAWLTEAHDYDTPEIIATPVVRGSAAYLEWVERETAE</sequence>
<dbReference type="Gene3D" id="3.30.70.120">
    <property type="match status" value="1"/>
</dbReference>
<proteinExistence type="inferred from homology"/>
<dbReference type="InterPro" id="IPR004323">
    <property type="entry name" value="Ion_tolerance_CutA"/>
</dbReference>
<evidence type="ECO:0000313" key="2">
    <source>
        <dbReference type="EMBL" id="UQT58694.1"/>
    </source>
</evidence>
<dbReference type="RefSeq" id="WP_249590057.1">
    <property type="nucleotide sequence ID" value="NZ_BAAAQL010000011.1"/>
</dbReference>
<keyword evidence="3" id="KW-1185">Reference proteome</keyword>
<dbReference type="Pfam" id="PF03091">
    <property type="entry name" value="CutA1"/>
    <property type="match status" value="1"/>
</dbReference>
<dbReference type="InterPro" id="IPR015867">
    <property type="entry name" value="N-reg_PII/ATP_PRibTrfase_C"/>
</dbReference>
<dbReference type="PANTHER" id="PTHR23419:SF8">
    <property type="entry name" value="FI09726P"/>
    <property type="match status" value="1"/>
</dbReference>
<organism evidence="2 3">
    <name type="scientific">Streptomyces durmitorensis</name>
    <dbReference type="NCBI Taxonomy" id="319947"/>
    <lineage>
        <taxon>Bacteria</taxon>
        <taxon>Bacillati</taxon>
        <taxon>Actinomycetota</taxon>
        <taxon>Actinomycetes</taxon>
        <taxon>Kitasatosporales</taxon>
        <taxon>Streptomycetaceae</taxon>
        <taxon>Streptomyces</taxon>
    </lineage>
</organism>
<reference evidence="2 3" key="1">
    <citation type="submission" date="2022-05" db="EMBL/GenBank/DDBJ databases">
        <authorList>
            <person name="Zhou X."/>
            <person name="Li K."/>
            <person name="Man Y."/>
        </authorList>
    </citation>
    <scope>NUCLEOTIDE SEQUENCE [LARGE SCALE GENOMIC DNA]</scope>
    <source>
        <strain evidence="2 3">MS405</strain>
    </source>
</reference>
<name>A0ABY4PZK8_9ACTN</name>
<gene>
    <name evidence="2" type="ORF">M4V62_28520</name>
</gene>
<dbReference type="InterPro" id="IPR011322">
    <property type="entry name" value="N-reg_PII-like_a/b"/>
</dbReference>
<dbReference type="Proteomes" id="UP000829992">
    <property type="component" value="Chromosome"/>
</dbReference>
<dbReference type="SUPFAM" id="SSF54913">
    <property type="entry name" value="GlnB-like"/>
    <property type="match status" value="1"/>
</dbReference>
<accession>A0ABY4PZK8</accession>
<comment type="similarity">
    <text evidence="1">Belongs to the CutA family.</text>
</comment>
<evidence type="ECO:0000256" key="1">
    <source>
        <dbReference type="ARBA" id="ARBA00010169"/>
    </source>
</evidence>
<dbReference type="PANTHER" id="PTHR23419">
    <property type="entry name" value="DIVALENT CATION TOLERANCE CUTA-RELATED"/>
    <property type="match status" value="1"/>
</dbReference>
<evidence type="ECO:0000313" key="3">
    <source>
        <dbReference type="Proteomes" id="UP000829992"/>
    </source>
</evidence>
<protein>
    <submittedName>
        <fullName evidence="2">Divalent-cation tolerance protein CutA</fullName>
    </submittedName>
</protein>
<dbReference type="EMBL" id="CP097289">
    <property type="protein sequence ID" value="UQT58694.1"/>
    <property type="molecule type" value="Genomic_DNA"/>
</dbReference>